<dbReference type="InterPro" id="IPR016187">
    <property type="entry name" value="CTDL_fold"/>
</dbReference>
<sequence>MARQHLLFAFSLALVGTSCLRGEFLAATDPSWQCNHDFVCDPDENQTSCPDDCLWTDATGEGDAAAVCDARENWTFVTACLDTCGDGQQDPGETQDTCPRDFPGPGCRDGLCAPAEDPARCPVDCHPGTCGDSVCDRHENAAVCPDDCTDLCGDGLCQAGEDTTCPRDCEPCEGAACVCGDGLCGPGESMLTCPDDCTGPACGNGVQEPGEACDDGNDDNTDACLDTCQPATCGDNIVWAGEEECDDGPDNGPGKPCNELCEASACGDGQLGPGETCDDGNDIDTDACTNACQPATCGDDILWTDEEQCDDGNDIDTDACTNACEPADCGDSIVWTDEEECDDGNQVDTDACSNTCLKPRRVLFVTSTAYQGNLGLLSAIDARCQTAAMTAGLANPMTFKAWISTNEVWPAMRMDTTYVGMYVLVDGTPVAENGWVGLTDGTLSQPIDITESGAFLDSNPWTNTKADGTPAGNSHCSFWTSNSGQNKGLYGSTLAIDSGWTDSTDTNSCSGAFPLYCIEDP</sequence>
<dbReference type="RefSeq" id="WP_272091670.1">
    <property type="nucleotide sequence ID" value="NZ_JAQNDL010000004.1"/>
</dbReference>
<proteinExistence type="predicted"/>
<comment type="caution">
    <text evidence="4">The sequence shown here is derived from an EMBL/GenBank/DDBJ whole genome shotgun (WGS) entry which is preliminary data.</text>
</comment>
<dbReference type="EMBL" id="JAQNDL010000004">
    <property type="protein sequence ID" value="MDC0723133.1"/>
    <property type="molecule type" value="Genomic_DNA"/>
</dbReference>
<keyword evidence="2" id="KW-0677">Repeat</keyword>
<dbReference type="PROSITE" id="PS51257">
    <property type="entry name" value="PROKAR_LIPOPROTEIN"/>
    <property type="match status" value="1"/>
</dbReference>
<evidence type="ECO:0000313" key="4">
    <source>
        <dbReference type="EMBL" id="MDC0723133.1"/>
    </source>
</evidence>
<dbReference type="Gene3D" id="3.10.100.10">
    <property type="entry name" value="Mannose-Binding Protein A, subunit A"/>
    <property type="match status" value="1"/>
</dbReference>
<evidence type="ECO:0000313" key="5">
    <source>
        <dbReference type="Proteomes" id="UP001221686"/>
    </source>
</evidence>
<dbReference type="Proteomes" id="UP001221686">
    <property type="component" value="Unassembled WGS sequence"/>
</dbReference>
<gene>
    <name evidence="4" type="ORF">POL25_39970</name>
</gene>
<dbReference type="Pfam" id="PF13948">
    <property type="entry name" value="DUF4215"/>
    <property type="match status" value="2"/>
</dbReference>
<evidence type="ECO:0000256" key="3">
    <source>
        <dbReference type="ARBA" id="ARBA00023157"/>
    </source>
</evidence>
<accession>A0ABT5ECH2</accession>
<organism evidence="4 5">
    <name type="scientific">Nannocystis bainbridge</name>
    <dbReference type="NCBI Taxonomy" id="2995303"/>
    <lineage>
        <taxon>Bacteria</taxon>
        <taxon>Pseudomonadati</taxon>
        <taxon>Myxococcota</taxon>
        <taxon>Polyangia</taxon>
        <taxon>Nannocystales</taxon>
        <taxon>Nannocystaceae</taxon>
        <taxon>Nannocystis</taxon>
    </lineage>
</organism>
<keyword evidence="1" id="KW-0732">Signal</keyword>
<evidence type="ECO:0000256" key="1">
    <source>
        <dbReference type="ARBA" id="ARBA00022729"/>
    </source>
</evidence>
<keyword evidence="3" id="KW-1015">Disulfide bond</keyword>
<reference evidence="4 5" key="1">
    <citation type="submission" date="2022-11" db="EMBL/GenBank/DDBJ databases">
        <title>Minimal conservation of predation-associated metabolite biosynthetic gene clusters underscores biosynthetic potential of Myxococcota including descriptions for ten novel species: Archangium lansinium sp. nov., Myxococcus landrumus sp. nov., Nannocystis bai.</title>
        <authorList>
            <person name="Ahearne A."/>
            <person name="Stevens C."/>
            <person name="Dowd S."/>
        </authorList>
    </citation>
    <scope>NUCLEOTIDE SEQUENCE [LARGE SCALE GENOMIC DNA]</scope>
    <source>
        <strain evidence="4 5">BB15-2</strain>
    </source>
</reference>
<evidence type="ECO:0000256" key="2">
    <source>
        <dbReference type="ARBA" id="ARBA00022737"/>
    </source>
</evidence>
<dbReference type="NCBIfam" id="TIGR02232">
    <property type="entry name" value="myxo_disulf_rpt"/>
    <property type="match status" value="4"/>
</dbReference>
<name>A0ABT5ECH2_9BACT</name>
<keyword evidence="5" id="KW-1185">Reference proteome</keyword>
<dbReference type="InterPro" id="IPR011936">
    <property type="entry name" value="Myxo_disulph_rpt"/>
</dbReference>
<dbReference type="SUPFAM" id="SSF56436">
    <property type="entry name" value="C-type lectin-like"/>
    <property type="match status" value="1"/>
</dbReference>
<dbReference type="InterPro" id="IPR016186">
    <property type="entry name" value="C-type_lectin-like/link_sf"/>
</dbReference>
<protein>
    <submittedName>
        <fullName evidence="4">DUF4215 domain-containing protein</fullName>
    </submittedName>
</protein>